<dbReference type="Pfam" id="PF07584">
    <property type="entry name" value="BatA"/>
    <property type="match status" value="1"/>
</dbReference>
<dbReference type="SUPFAM" id="SSF53300">
    <property type="entry name" value="vWA-like"/>
    <property type="match status" value="1"/>
</dbReference>
<dbReference type="OrthoDB" id="7052926at2"/>
<dbReference type="PANTHER" id="PTHR37464:SF1">
    <property type="entry name" value="BLL2463 PROTEIN"/>
    <property type="match status" value="1"/>
</dbReference>
<name>A0A2S8EYX0_9BACT</name>
<proteinExistence type="predicted"/>
<comment type="caution">
    <text evidence="4">The sequence shown here is derived from an EMBL/GenBank/DDBJ whole genome shotgun (WGS) entry which is preliminary data.</text>
</comment>
<evidence type="ECO:0000259" key="2">
    <source>
        <dbReference type="Pfam" id="PF07584"/>
    </source>
</evidence>
<feature type="transmembrane region" description="Helical" evidence="1">
    <location>
        <begin position="59"/>
        <end position="81"/>
    </location>
</feature>
<dbReference type="InterPro" id="IPR011933">
    <property type="entry name" value="Double_TM_dom"/>
</dbReference>
<evidence type="ECO:0000313" key="5">
    <source>
        <dbReference type="Proteomes" id="UP000240009"/>
    </source>
</evidence>
<keyword evidence="1" id="KW-0812">Transmembrane</keyword>
<dbReference type="Gene3D" id="3.40.50.410">
    <property type="entry name" value="von Willebrand factor, type A domain"/>
    <property type="match status" value="1"/>
</dbReference>
<sequence>MFPYFVASGFAIAGVMMMAGPALIHLMNRNRYRTVHWAAMDFLLEAMQSNRRLLRIRDLLLMALRALALLLFGLALARPYFTSTDSALPGTSKPPHAILVLDNSMSNSIESISGSAFETSRQQAKQFLEKLPSSSQISVISLCGAQSRRITDPFTSRTDAADAIDKIVATDGPGELTHALNQARRLAEQTPSLSPYVVIFGDQQASQWQRLARGNPPEEEMPVILVGTDANTPNNAWVEEFGLPDGMAEVGMPTRIVARVRYQGDEPRSNVAITFKVRDNEVETKFADFPEGDSVQTLAFDYVFDAMEVDPSRMSSIPLTVSIAGDALPADDSRSLVVPLVASTPVVFIDQWSDSEESPALGRLGETWVLRQLLCPQTESNREEQHLIRAIHLSQREAEGEPLRAALREARLAVVAGIESPSVELVSMLRSYVEQGGQLAIAAGGDFDPRAWNDVAWQGGHGILPKPLDPSAVGQSLSEFSDDLLPFRISGKGLLDHSYFRLADLEETQLIDLYTDALFFKTVVPTNEEEASAASNATSTLPPLDEKWLSWTPPVSTIERPSDDSKRSDTSIPATTIAQFDNGIEFVVERHVGSGRIVFFSSGISSEWSTLPSTNAVLIFDRVLRNQLASTFQRYNFAVGETALLPLPPGVGDSNIQLIAPDSGIVSSVSPRFLNEETRGVLIDNLDSAGIYWLSDRAQNDTSDDAPDGRSQFRIPISGTPTAWESQLARLDPDQFAALNLPPQYRWQDSDQLIGGSGLPMSGHSWWQWLIALVIVLLIVEMTVAAMPSWLAWIVDRHSGTQSAPAASS</sequence>
<feature type="domain" description="VWFA" evidence="3">
    <location>
        <begin position="98"/>
        <end position="203"/>
    </location>
</feature>
<keyword evidence="1" id="KW-0472">Membrane</keyword>
<organism evidence="4 5">
    <name type="scientific">Blastopirellula marina</name>
    <dbReference type="NCBI Taxonomy" id="124"/>
    <lineage>
        <taxon>Bacteria</taxon>
        <taxon>Pseudomonadati</taxon>
        <taxon>Planctomycetota</taxon>
        <taxon>Planctomycetia</taxon>
        <taxon>Pirellulales</taxon>
        <taxon>Pirellulaceae</taxon>
        <taxon>Blastopirellula</taxon>
    </lineage>
</organism>
<dbReference type="InterPro" id="IPR002035">
    <property type="entry name" value="VWF_A"/>
</dbReference>
<evidence type="ECO:0000259" key="3">
    <source>
        <dbReference type="Pfam" id="PF13519"/>
    </source>
</evidence>
<evidence type="ECO:0008006" key="6">
    <source>
        <dbReference type="Google" id="ProtNLM"/>
    </source>
</evidence>
<keyword evidence="1" id="KW-1133">Transmembrane helix</keyword>
<dbReference type="SUPFAM" id="SSF52317">
    <property type="entry name" value="Class I glutamine amidotransferase-like"/>
    <property type="match status" value="1"/>
</dbReference>
<feature type="domain" description="Aerotolerance regulator N-terminal" evidence="2">
    <location>
        <begin position="11"/>
        <end position="79"/>
    </location>
</feature>
<gene>
    <name evidence="4" type="ORF">C5Y96_26520</name>
</gene>
<dbReference type="AlphaFoldDB" id="A0A2S8EYX0"/>
<protein>
    <recommendedName>
        <fullName evidence="6">VWFA domain-containing protein</fullName>
    </recommendedName>
</protein>
<dbReference type="Gene3D" id="3.40.50.880">
    <property type="match status" value="1"/>
</dbReference>
<dbReference type="PANTHER" id="PTHR37464">
    <property type="entry name" value="BLL2463 PROTEIN"/>
    <property type="match status" value="1"/>
</dbReference>
<dbReference type="InterPro" id="IPR036465">
    <property type="entry name" value="vWFA_dom_sf"/>
</dbReference>
<evidence type="ECO:0000256" key="1">
    <source>
        <dbReference type="SAM" id="Phobius"/>
    </source>
</evidence>
<evidence type="ECO:0000313" key="4">
    <source>
        <dbReference type="EMBL" id="PQO25061.1"/>
    </source>
</evidence>
<feature type="transmembrane region" description="Helical" evidence="1">
    <location>
        <begin position="766"/>
        <end position="793"/>
    </location>
</feature>
<reference evidence="4 5" key="1">
    <citation type="submission" date="2018-02" db="EMBL/GenBank/DDBJ databases">
        <title>Comparative genomes isolates from brazilian mangrove.</title>
        <authorList>
            <person name="Araujo J.E."/>
            <person name="Taketani R.G."/>
            <person name="Silva M.C.P."/>
            <person name="Loureco M.V."/>
            <person name="Andreote F.D."/>
        </authorList>
    </citation>
    <scope>NUCLEOTIDE SEQUENCE [LARGE SCALE GENOMIC DNA]</scope>
    <source>
        <strain evidence="4 5">HEX-2 MGV</strain>
    </source>
</reference>
<dbReference type="InterPro" id="IPR029062">
    <property type="entry name" value="Class_I_gatase-like"/>
</dbReference>
<dbReference type="NCBIfam" id="TIGR02226">
    <property type="entry name" value="two_anch"/>
    <property type="match status" value="1"/>
</dbReference>
<dbReference type="RefSeq" id="WP_105359679.1">
    <property type="nucleotide sequence ID" value="NZ_PUIA01000094.1"/>
</dbReference>
<dbReference type="Pfam" id="PF13519">
    <property type="entry name" value="VWA_2"/>
    <property type="match status" value="1"/>
</dbReference>
<feature type="transmembrane region" description="Helical" evidence="1">
    <location>
        <begin position="6"/>
        <end position="26"/>
    </location>
</feature>
<dbReference type="InterPro" id="IPR024163">
    <property type="entry name" value="Aerotolerance_reg_N"/>
</dbReference>
<accession>A0A2S8EYX0</accession>
<dbReference type="Proteomes" id="UP000240009">
    <property type="component" value="Unassembled WGS sequence"/>
</dbReference>
<dbReference type="EMBL" id="PUIA01000094">
    <property type="protein sequence ID" value="PQO25061.1"/>
    <property type="molecule type" value="Genomic_DNA"/>
</dbReference>